<reference evidence="2 3" key="1">
    <citation type="submission" date="2020-01" db="EMBL/GenBank/DDBJ databases">
        <title>Genome analysis of Anaerocolumna sp. CBA3638.</title>
        <authorList>
            <person name="Kim J."/>
            <person name="Roh S.W."/>
        </authorList>
    </citation>
    <scope>NUCLEOTIDE SEQUENCE [LARGE SCALE GENOMIC DNA]</scope>
    <source>
        <strain evidence="2 3">CBA3638</strain>
    </source>
</reference>
<dbReference type="SUPFAM" id="SSF46785">
    <property type="entry name" value="Winged helix' DNA-binding domain"/>
    <property type="match status" value="1"/>
</dbReference>
<evidence type="ECO:0000259" key="1">
    <source>
        <dbReference type="Pfam" id="PF03551"/>
    </source>
</evidence>
<dbReference type="Pfam" id="PF03551">
    <property type="entry name" value="PadR"/>
    <property type="match status" value="1"/>
</dbReference>
<dbReference type="Gene3D" id="1.10.10.10">
    <property type="entry name" value="Winged helix-like DNA-binding domain superfamily/Winged helix DNA-binding domain"/>
    <property type="match status" value="1"/>
</dbReference>
<feature type="domain" description="Transcription regulator PadR N-terminal" evidence="1">
    <location>
        <begin position="6"/>
        <end position="81"/>
    </location>
</feature>
<name>A0A6P1TNN3_9FIRM</name>
<protein>
    <submittedName>
        <fullName evidence="2">PadR family transcriptional regulator</fullName>
    </submittedName>
</protein>
<dbReference type="PANTHER" id="PTHR33169:SF25">
    <property type="entry name" value="DNA-BINDING PROTEIN YIZB-RELATED"/>
    <property type="match status" value="1"/>
</dbReference>
<dbReference type="Proteomes" id="UP000464314">
    <property type="component" value="Chromosome"/>
</dbReference>
<dbReference type="InterPro" id="IPR036390">
    <property type="entry name" value="WH_DNA-bd_sf"/>
</dbReference>
<sequence length="184" mass="22009">MIPLLILGLLKQNPGSYGYELLALMEERHYKYIVNFTKGSFYYNLQQLEEKQYIKKVNRSDNTRETNNYIITELGDREFEELMYKYGSKTEYINLSFYAAMLFANEYKREELTKLLEVQIEQTKKKISLLEQSIQHNETIPAYFRKMLENSRSHHLVNVQWFEGLLKDIRNESEATKPSNRILK</sequence>
<gene>
    <name evidence="2" type="ORF">Ana3638_12545</name>
</gene>
<evidence type="ECO:0000313" key="2">
    <source>
        <dbReference type="EMBL" id="QHQ61501.1"/>
    </source>
</evidence>
<dbReference type="InterPro" id="IPR052509">
    <property type="entry name" value="Metal_resp_DNA-bind_regulator"/>
</dbReference>
<proteinExistence type="predicted"/>
<dbReference type="InterPro" id="IPR036388">
    <property type="entry name" value="WH-like_DNA-bd_sf"/>
</dbReference>
<dbReference type="KEGG" id="anr:Ana3638_12545"/>
<dbReference type="PANTHER" id="PTHR33169">
    <property type="entry name" value="PADR-FAMILY TRANSCRIPTIONAL REGULATOR"/>
    <property type="match status" value="1"/>
</dbReference>
<dbReference type="InterPro" id="IPR005149">
    <property type="entry name" value="Tscrpt_reg_PadR_N"/>
</dbReference>
<evidence type="ECO:0000313" key="3">
    <source>
        <dbReference type="Proteomes" id="UP000464314"/>
    </source>
</evidence>
<keyword evidence="3" id="KW-1185">Reference proteome</keyword>
<dbReference type="EMBL" id="CP048000">
    <property type="protein sequence ID" value="QHQ61501.1"/>
    <property type="molecule type" value="Genomic_DNA"/>
</dbReference>
<organism evidence="2 3">
    <name type="scientific">Anaerocolumna sedimenticola</name>
    <dbReference type="NCBI Taxonomy" id="2696063"/>
    <lineage>
        <taxon>Bacteria</taxon>
        <taxon>Bacillati</taxon>
        <taxon>Bacillota</taxon>
        <taxon>Clostridia</taxon>
        <taxon>Lachnospirales</taxon>
        <taxon>Lachnospiraceae</taxon>
        <taxon>Anaerocolumna</taxon>
    </lineage>
</organism>
<dbReference type="AlphaFoldDB" id="A0A6P1TNN3"/>
<dbReference type="RefSeq" id="WP_161838326.1">
    <property type="nucleotide sequence ID" value="NZ_CP048000.1"/>
</dbReference>
<accession>A0A6P1TNN3</accession>